<evidence type="ECO:0000313" key="3">
    <source>
        <dbReference type="Proteomes" id="UP000467840"/>
    </source>
</evidence>
<sequence length="122" mass="13380">MASGPEDVFKILDNKEHNPLLDRINQAQSAIHAISITEELSDLKEVNQNESNSFESSGVKYKWKCHVRAVSQVGISLQEGNSSSHYNLMNGDDGKNRRNDGSPKDKDDAEAVVASPQPSESP</sequence>
<reference evidence="2 3" key="1">
    <citation type="journal article" date="2020" name="Mol. Plant">
        <title>The Chromosome-Based Rubber Tree Genome Provides New Insights into Spurge Genome Evolution and Rubber Biosynthesis.</title>
        <authorList>
            <person name="Liu J."/>
            <person name="Shi C."/>
            <person name="Shi C.C."/>
            <person name="Li W."/>
            <person name="Zhang Q.J."/>
            <person name="Zhang Y."/>
            <person name="Li K."/>
            <person name="Lu H.F."/>
            <person name="Shi C."/>
            <person name="Zhu S.T."/>
            <person name="Xiao Z.Y."/>
            <person name="Nan H."/>
            <person name="Yue Y."/>
            <person name="Zhu X.G."/>
            <person name="Wu Y."/>
            <person name="Hong X.N."/>
            <person name="Fan G.Y."/>
            <person name="Tong Y."/>
            <person name="Zhang D."/>
            <person name="Mao C.L."/>
            <person name="Liu Y.L."/>
            <person name="Hao S.J."/>
            <person name="Liu W.Q."/>
            <person name="Lv M.Q."/>
            <person name="Zhang H.B."/>
            <person name="Liu Y."/>
            <person name="Hu-Tang G.R."/>
            <person name="Wang J.P."/>
            <person name="Wang J.H."/>
            <person name="Sun Y.H."/>
            <person name="Ni S.B."/>
            <person name="Chen W.B."/>
            <person name="Zhang X.C."/>
            <person name="Jiao Y.N."/>
            <person name="Eichler E.E."/>
            <person name="Li G.H."/>
            <person name="Liu X."/>
            <person name="Gao L.Z."/>
        </authorList>
    </citation>
    <scope>NUCLEOTIDE SEQUENCE [LARGE SCALE GENOMIC DNA]</scope>
    <source>
        <strain evidence="3">cv. GT1</strain>
        <tissue evidence="2">Leaf</tissue>
    </source>
</reference>
<comment type="caution">
    <text evidence="2">The sequence shown here is derived from an EMBL/GenBank/DDBJ whole genome shotgun (WGS) entry which is preliminary data.</text>
</comment>
<keyword evidence="3" id="KW-1185">Reference proteome</keyword>
<feature type="compositionally biased region" description="Basic and acidic residues" evidence="1">
    <location>
        <begin position="92"/>
        <end position="109"/>
    </location>
</feature>
<accession>A0A6A6LJ27</accession>
<feature type="region of interest" description="Disordered" evidence="1">
    <location>
        <begin position="79"/>
        <end position="122"/>
    </location>
</feature>
<dbReference type="AlphaFoldDB" id="A0A6A6LJ27"/>
<evidence type="ECO:0000313" key="2">
    <source>
        <dbReference type="EMBL" id="KAF2299629.1"/>
    </source>
</evidence>
<name>A0A6A6LJ27_HEVBR</name>
<evidence type="ECO:0000256" key="1">
    <source>
        <dbReference type="SAM" id="MobiDB-lite"/>
    </source>
</evidence>
<organism evidence="2 3">
    <name type="scientific">Hevea brasiliensis</name>
    <name type="common">Para rubber tree</name>
    <name type="synonym">Siphonia brasiliensis</name>
    <dbReference type="NCBI Taxonomy" id="3981"/>
    <lineage>
        <taxon>Eukaryota</taxon>
        <taxon>Viridiplantae</taxon>
        <taxon>Streptophyta</taxon>
        <taxon>Embryophyta</taxon>
        <taxon>Tracheophyta</taxon>
        <taxon>Spermatophyta</taxon>
        <taxon>Magnoliopsida</taxon>
        <taxon>eudicotyledons</taxon>
        <taxon>Gunneridae</taxon>
        <taxon>Pentapetalae</taxon>
        <taxon>rosids</taxon>
        <taxon>fabids</taxon>
        <taxon>Malpighiales</taxon>
        <taxon>Euphorbiaceae</taxon>
        <taxon>Crotonoideae</taxon>
        <taxon>Micrandreae</taxon>
        <taxon>Hevea</taxon>
    </lineage>
</organism>
<proteinExistence type="predicted"/>
<dbReference type="Proteomes" id="UP000467840">
    <property type="component" value="Chromosome 4"/>
</dbReference>
<dbReference type="EMBL" id="JAAGAX010000010">
    <property type="protein sequence ID" value="KAF2299629.1"/>
    <property type="molecule type" value="Genomic_DNA"/>
</dbReference>
<gene>
    <name evidence="2" type="ORF">GH714_001247</name>
</gene>
<protein>
    <submittedName>
        <fullName evidence="2">Uncharacterized protein</fullName>
    </submittedName>
</protein>